<protein>
    <recommendedName>
        <fullName evidence="3">DUF7733 domain-containing protein</fullName>
    </recommendedName>
</protein>
<feature type="chain" id="PRO_5040124319" description="DUF7733 domain-containing protein" evidence="2">
    <location>
        <begin position="20"/>
        <end position="366"/>
    </location>
</feature>
<feature type="signal peptide" evidence="2">
    <location>
        <begin position="1"/>
        <end position="19"/>
    </location>
</feature>
<proteinExistence type="predicted"/>
<dbReference type="Pfam" id="PF24867">
    <property type="entry name" value="DUF7733"/>
    <property type="match status" value="1"/>
</dbReference>
<name>A0A9N8E7G3_9STRA</name>
<sequence>MSMLIVLLLPLFHKSYVDGFCSIEASRRSLPKYNSPNRHRVGKVPKTVLFSSSYGRGAEIWPPANEEPVRLEQSFPNGILPDEVVQTFASLSSEGGATTPQSTSIDSKKQRRIYVPRAIGRILRRAAYAQEETESEGTTSSSMEKTPILVAAALVLSGMIRPLDALLVSFLTGYFVILFLWARSLRRDGVTPVMPSLPPQGHVPNLVSNPLGPGLTSFSWSYDFWLKTGALLGLAAPLAMMLRYALTDRLDCARACARPIFFMCCQAISEAASRRSLTPLPIRILIPVAYNTIRLGYLWSWVFQPLALGHLGQAVAIANLAYWATNLFGFLIPVATVRYMRAHFFAVEAEQVTTRASMEDSAGLMF</sequence>
<reference evidence="4" key="1">
    <citation type="submission" date="2020-06" db="EMBL/GenBank/DDBJ databases">
        <authorList>
            <consortium name="Plant Systems Biology data submission"/>
        </authorList>
    </citation>
    <scope>NUCLEOTIDE SEQUENCE</scope>
    <source>
        <strain evidence="4">D6</strain>
    </source>
</reference>
<evidence type="ECO:0000259" key="3">
    <source>
        <dbReference type="Pfam" id="PF24867"/>
    </source>
</evidence>
<dbReference type="OrthoDB" id="1906194at2759"/>
<evidence type="ECO:0000313" key="4">
    <source>
        <dbReference type="EMBL" id="CAB9516157.1"/>
    </source>
</evidence>
<accession>A0A9N8E7G3</accession>
<gene>
    <name evidence="4" type="ORF">SEMRO_764_G199020.1</name>
</gene>
<feature type="domain" description="DUF7733" evidence="3">
    <location>
        <begin position="223"/>
        <end position="344"/>
    </location>
</feature>
<keyword evidence="1" id="KW-1133">Transmembrane helix</keyword>
<evidence type="ECO:0000256" key="2">
    <source>
        <dbReference type="SAM" id="SignalP"/>
    </source>
</evidence>
<organism evidence="4 5">
    <name type="scientific">Seminavis robusta</name>
    <dbReference type="NCBI Taxonomy" id="568900"/>
    <lineage>
        <taxon>Eukaryota</taxon>
        <taxon>Sar</taxon>
        <taxon>Stramenopiles</taxon>
        <taxon>Ochrophyta</taxon>
        <taxon>Bacillariophyta</taxon>
        <taxon>Bacillariophyceae</taxon>
        <taxon>Bacillariophycidae</taxon>
        <taxon>Naviculales</taxon>
        <taxon>Naviculaceae</taxon>
        <taxon>Seminavis</taxon>
    </lineage>
</organism>
<feature type="transmembrane region" description="Helical" evidence="1">
    <location>
        <begin position="165"/>
        <end position="182"/>
    </location>
</feature>
<feature type="transmembrane region" description="Helical" evidence="1">
    <location>
        <begin position="284"/>
        <end position="302"/>
    </location>
</feature>
<evidence type="ECO:0000256" key="1">
    <source>
        <dbReference type="SAM" id="Phobius"/>
    </source>
</evidence>
<dbReference type="EMBL" id="CAICTM010000763">
    <property type="protein sequence ID" value="CAB9516157.1"/>
    <property type="molecule type" value="Genomic_DNA"/>
</dbReference>
<dbReference type="PANTHER" id="PTHR33829">
    <property type="entry name" value="OSJNBA0044M19.10 PROTEIN"/>
    <property type="match status" value="1"/>
</dbReference>
<dbReference type="AlphaFoldDB" id="A0A9N8E7G3"/>
<comment type="caution">
    <text evidence="4">The sequence shown here is derived from an EMBL/GenBank/DDBJ whole genome shotgun (WGS) entry which is preliminary data.</text>
</comment>
<dbReference type="PANTHER" id="PTHR33829:SF2">
    <property type="entry name" value="OS04G0386700 PROTEIN"/>
    <property type="match status" value="1"/>
</dbReference>
<keyword evidence="1" id="KW-0472">Membrane</keyword>
<dbReference type="Proteomes" id="UP001153069">
    <property type="component" value="Unassembled WGS sequence"/>
</dbReference>
<keyword evidence="5" id="KW-1185">Reference proteome</keyword>
<keyword evidence="2" id="KW-0732">Signal</keyword>
<dbReference type="InterPro" id="IPR056635">
    <property type="entry name" value="DUF7733"/>
</dbReference>
<keyword evidence="1" id="KW-0812">Transmembrane</keyword>
<evidence type="ECO:0000313" key="5">
    <source>
        <dbReference type="Proteomes" id="UP001153069"/>
    </source>
</evidence>
<feature type="transmembrane region" description="Helical" evidence="1">
    <location>
        <begin position="314"/>
        <end position="335"/>
    </location>
</feature>